<dbReference type="InterPro" id="IPR013606">
    <property type="entry name" value="I-BAR_dom"/>
</dbReference>
<dbReference type="GO" id="GO:0007009">
    <property type="term" value="P:plasma membrane organization"/>
    <property type="evidence" value="ECO:0007669"/>
    <property type="project" value="InterPro"/>
</dbReference>
<dbReference type="EMBL" id="MU151117">
    <property type="protein sequence ID" value="KAF9449900.1"/>
    <property type="molecule type" value="Genomic_DNA"/>
</dbReference>
<evidence type="ECO:0000256" key="2">
    <source>
        <dbReference type="SAM" id="MobiDB-lite"/>
    </source>
</evidence>
<dbReference type="GO" id="GO:0000329">
    <property type="term" value="C:fungal-type vacuole membrane"/>
    <property type="evidence" value="ECO:0007669"/>
    <property type="project" value="InterPro"/>
</dbReference>
<gene>
    <name evidence="4" type="ORF">P691DRAFT_811459</name>
</gene>
<protein>
    <recommendedName>
        <fullName evidence="3">IMD domain-containing protein</fullName>
    </recommendedName>
</protein>
<feature type="compositionally biased region" description="Low complexity" evidence="2">
    <location>
        <begin position="283"/>
        <end position="295"/>
    </location>
</feature>
<dbReference type="InterPro" id="IPR037470">
    <property type="entry name" value="IVY1"/>
</dbReference>
<keyword evidence="5" id="KW-1185">Reference proteome</keyword>
<organism evidence="4 5">
    <name type="scientific">Macrolepiota fuliginosa MF-IS2</name>
    <dbReference type="NCBI Taxonomy" id="1400762"/>
    <lineage>
        <taxon>Eukaryota</taxon>
        <taxon>Fungi</taxon>
        <taxon>Dikarya</taxon>
        <taxon>Basidiomycota</taxon>
        <taxon>Agaricomycotina</taxon>
        <taxon>Agaricomycetes</taxon>
        <taxon>Agaricomycetidae</taxon>
        <taxon>Agaricales</taxon>
        <taxon>Agaricineae</taxon>
        <taxon>Agaricaceae</taxon>
        <taxon>Macrolepiota</taxon>
    </lineage>
</organism>
<reference evidence="4" key="1">
    <citation type="submission" date="2020-11" db="EMBL/GenBank/DDBJ databases">
        <authorList>
            <consortium name="DOE Joint Genome Institute"/>
            <person name="Ahrendt S."/>
            <person name="Riley R."/>
            <person name="Andreopoulos W."/>
            <person name="Labutti K."/>
            <person name="Pangilinan J."/>
            <person name="Ruiz-Duenas F.J."/>
            <person name="Barrasa J.M."/>
            <person name="Sanchez-Garcia M."/>
            <person name="Camarero S."/>
            <person name="Miyauchi S."/>
            <person name="Serrano A."/>
            <person name="Linde D."/>
            <person name="Babiker R."/>
            <person name="Drula E."/>
            <person name="Ayuso-Fernandez I."/>
            <person name="Pacheco R."/>
            <person name="Padilla G."/>
            <person name="Ferreira P."/>
            <person name="Barriuso J."/>
            <person name="Kellner H."/>
            <person name="Castanera R."/>
            <person name="Alfaro M."/>
            <person name="Ramirez L."/>
            <person name="Pisabarro A.G."/>
            <person name="Kuo A."/>
            <person name="Tritt A."/>
            <person name="Lipzen A."/>
            <person name="He G."/>
            <person name="Yan M."/>
            <person name="Ng V."/>
            <person name="Cullen D."/>
            <person name="Martin F."/>
            <person name="Rosso M.-N."/>
            <person name="Henrissat B."/>
            <person name="Hibbett D."/>
            <person name="Martinez A.T."/>
            <person name="Grigoriev I.V."/>
        </authorList>
    </citation>
    <scope>NUCLEOTIDE SEQUENCE</scope>
    <source>
        <strain evidence="4">MF-IS2</strain>
    </source>
</reference>
<dbReference type="Gene3D" id="1.20.1270.60">
    <property type="entry name" value="Arfaptin homology (AH) domain/BAR domain"/>
    <property type="match status" value="1"/>
</dbReference>
<dbReference type="GO" id="GO:0005543">
    <property type="term" value="F:phospholipid binding"/>
    <property type="evidence" value="ECO:0007669"/>
    <property type="project" value="InterPro"/>
</dbReference>
<comment type="caution">
    <text evidence="4">The sequence shown here is derived from an EMBL/GenBank/DDBJ whole genome shotgun (WGS) entry which is preliminary data.</text>
</comment>
<evidence type="ECO:0000313" key="4">
    <source>
        <dbReference type="EMBL" id="KAF9449900.1"/>
    </source>
</evidence>
<sequence length="517" mass="56483">MPLTRPRSLRALAFGSRRPMSPGPPSPTLSEVTNASAFNFGANGPSKIITRTDLKSSLQAYDDLMATAAAYRAALLTMSKATAAFADAMERCSGLKGPAYEAGTRLQAAAGVHHLIGNLWHVLTETLDKKFEKPLRQHLDTYKSIVNERSASYERALREKSHIIRETEMRNMNRKERNLQSFREALTVLQRQVDELDDLKAAHYQEIIEHEEEVWDVVQNKVCIVVRSTMDIFDRFTAKASDPVIEPMLQSVPDPFDAYGPPQSEDQIFSILAPLSIMAQPIPSSSTPSPLTGTPEQDAPESLPSSLGNKKVTSWLPTSSTGNGSSTFPTEAAAWADTNTTTSPPTTPPRSVSPPHNTHLSRRHSVPSGSSHRKTESKLRSVLSVIDEGRGSRHEDSNRSSSNENGSYSSNDTTTPAPTPDPPNLNGMTPSQSLPPLHTGSDANIEPGPGHNEHTWSFTYGQSPYEHEIYSNSSTPRHSMLFTSPPAAPTEPPSNTGTSSEDLRDSDDQLRTAYTSL</sequence>
<proteinExistence type="predicted"/>
<feature type="compositionally biased region" description="Low complexity" evidence="2">
    <location>
        <begin position="399"/>
        <end position="416"/>
    </location>
</feature>
<feature type="compositionally biased region" description="Basic and acidic residues" evidence="2">
    <location>
        <begin position="387"/>
        <end position="398"/>
    </location>
</feature>
<feature type="domain" description="IMD" evidence="3">
    <location>
        <begin position="60"/>
        <end position="234"/>
    </location>
</feature>
<dbReference type="PANTHER" id="PTHR38407:SF1">
    <property type="entry name" value="PROTEIN IVY1"/>
    <property type="match status" value="1"/>
</dbReference>
<dbReference type="Proteomes" id="UP000807342">
    <property type="component" value="Unassembled WGS sequence"/>
</dbReference>
<dbReference type="AlphaFoldDB" id="A0A9P5XHZ9"/>
<feature type="compositionally biased region" description="Polar residues" evidence="2">
    <location>
        <begin position="303"/>
        <end position="329"/>
    </location>
</feature>
<dbReference type="PANTHER" id="PTHR38407">
    <property type="entry name" value="PROTEIN IVY1"/>
    <property type="match status" value="1"/>
</dbReference>
<dbReference type="Pfam" id="PF08397">
    <property type="entry name" value="IMD"/>
    <property type="match status" value="1"/>
</dbReference>
<accession>A0A9P5XHZ9</accession>
<feature type="region of interest" description="Disordered" evidence="2">
    <location>
        <begin position="280"/>
        <end position="517"/>
    </location>
</feature>
<feature type="compositionally biased region" description="Basic and acidic residues" evidence="2">
    <location>
        <begin position="501"/>
        <end position="510"/>
    </location>
</feature>
<dbReference type="InterPro" id="IPR027267">
    <property type="entry name" value="AH/BAR_dom_sf"/>
</dbReference>
<keyword evidence="1" id="KW-0175">Coiled coil</keyword>
<evidence type="ECO:0000256" key="1">
    <source>
        <dbReference type="SAM" id="Coils"/>
    </source>
</evidence>
<feature type="coiled-coil region" evidence="1">
    <location>
        <begin position="165"/>
        <end position="213"/>
    </location>
</feature>
<name>A0A9P5XHZ9_9AGAR</name>
<dbReference type="OrthoDB" id="5594612at2759"/>
<dbReference type="SUPFAM" id="SSF103657">
    <property type="entry name" value="BAR/IMD domain-like"/>
    <property type="match status" value="1"/>
</dbReference>
<evidence type="ECO:0000259" key="3">
    <source>
        <dbReference type="Pfam" id="PF08397"/>
    </source>
</evidence>
<evidence type="ECO:0000313" key="5">
    <source>
        <dbReference type="Proteomes" id="UP000807342"/>
    </source>
</evidence>
<dbReference type="GO" id="GO:0042144">
    <property type="term" value="P:vacuole fusion, non-autophagic"/>
    <property type="evidence" value="ECO:0007669"/>
    <property type="project" value="InterPro"/>
</dbReference>